<feature type="non-terminal residue" evidence="6">
    <location>
        <position position="214"/>
    </location>
</feature>
<dbReference type="Pfam" id="PF16363">
    <property type="entry name" value="GDP_Man_Dehyd"/>
    <property type="match status" value="1"/>
</dbReference>
<evidence type="ECO:0000256" key="4">
    <source>
        <dbReference type="ARBA" id="ARBA00023239"/>
    </source>
</evidence>
<dbReference type="PANTHER" id="PTHR43715:SF1">
    <property type="entry name" value="GDP-MANNOSE 4,6 DEHYDRATASE"/>
    <property type="match status" value="1"/>
</dbReference>
<dbReference type="PANTHER" id="PTHR43715">
    <property type="entry name" value="GDP-MANNOSE 4,6-DEHYDRATASE"/>
    <property type="match status" value="1"/>
</dbReference>
<evidence type="ECO:0000259" key="5">
    <source>
        <dbReference type="Pfam" id="PF16363"/>
    </source>
</evidence>
<keyword evidence="4" id="KW-0456">Lyase</keyword>
<accession>A0A382E471</accession>
<gene>
    <name evidence="6" type="ORF">METZ01_LOCUS198026</name>
</gene>
<dbReference type="SUPFAM" id="SSF51735">
    <property type="entry name" value="NAD(P)-binding Rossmann-fold domains"/>
    <property type="match status" value="1"/>
</dbReference>
<dbReference type="FunFam" id="3.40.50.720:FF:000924">
    <property type="entry name" value="GDP-mannose 4,6 dehydratase"/>
    <property type="match status" value="1"/>
</dbReference>
<dbReference type="GO" id="GO:0008446">
    <property type="term" value="F:GDP-mannose 4,6-dehydratase activity"/>
    <property type="evidence" value="ECO:0007669"/>
    <property type="project" value="UniProtKB-EC"/>
</dbReference>
<dbReference type="InterPro" id="IPR036291">
    <property type="entry name" value="NAD(P)-bd_dom_sf"/>
</dbReference>
<dbReference type="EC" id="4.2.1.47" evidence="3"/>
<dbReference type="InterPro" id="IPR006368">
    <property type="entry name" value="GDP_Man_deHydtase"/>
</dbReference>
<dbReference type="GO" id="GO:0042351">
    <property type="term" value="P:'de novo' GDP-L-fucose biosynthetic process"/>
    <property type="evidence" value="ECO:0007669"/>
    <property type="project" value="TreeGrafter"/>
</dbReference>
<dbReference type="Gene3D" id="3.90.25.10">
    <property type="entry name" value="UDP-galactose 4-epimerase, domain 1"/>
    <property type="match status" value="1"/>
</dbReference>
<organism evidence="6">
    <name type="scientific">marine metagenome</name>
    <dbReference type="NCBI Taxonomy" id="408172"/>
    <lineage>
        <taxon>unclassified sequences</taxon>
        <taxon>metagenomes</taxon>
        <taxon>ecological metagenomes</taxon>
    </lineage>
</organism>
<dbReference type="AlphaFoldDB" id="A0A382E471"/>
<proteinExistence type="inferred from homology"/>
<dbReference type="Gene3D" id="3.40.50.720">
    <property type="entry name" value="NAD(P)-binding Rossmann-like Domain"/>
    <property type="match status" value="1"/>
</dbReference>
<protein>
    <recommendedName>
        <fullName evidence="3">GDP-mannose 4,6-dehydratase</fullName>
        <ecNumber evidence="3">4.2.1.47</ecNumber>
    </recommendedName>
</protein>
<comment type="cofactor">
    <cofactor evidence="1">
        <name>NADP(+)</name>
        <dbReference type="ChEBI" id="CHEBI:58349"/>
    </cofactor>
</comment>
<feature type="domain" description="NAD(P)-binding" evidence="5">
    <location>
        <begin position="1"/>
        <end position="213"/>
    </location>
</feature>
<sequence>MAQHFLKNGYKVYGTHRRASTYKLGRLDFLGIVDDVHFISLEITEFSNVFNVLRELKPNYIYNLAAQSFVEDSFTHPALTSNVNYMGVLNFLEAIKILNLDCSFYQASTSEMFGEVLEKPQSEITPFNPMSPYGVSKCAAHQLVKNYRIAYDMRCSSGILFNHESPIRGREFVTRKISRQMAQHTKGRKTPIQLGNLSSVRDWGYAPEFILAME</sequence>
<evidence type="ECO:0000256" key="1">
    <source>
        <dbReference type="ARBA" id="ARBA00001937"/>
    </source>
</evidence>
<name>A0A382E471_9ZZZZ</name>
<comment type="similarity">
    <text evidence="2">Belongs to the NAD(P)-dependent epimerase/dehydratase family. GDP-mannose 4,6-dehydratase subfamily.</text>
</comment>
<dbReference type="EMBL" id="UINC01042478">
    <property type="protein sequence ID" value="SVB45172.1"/>
    <property type="molecule type" value="Genomic_DNA"/>
</dbReference>
<evidence type="ECO:0000256" key="2">
    <source>
        <dbReference type="ARBA" id="ARBA00009263"/>
    </source>
</evidence>
<reference evidence="6" key="1">
    <citation type="submission" date="2018-05" db="EMBL/GenBank/DDBJ databases">
        <authorList>
            <person name="Lanie J.A."/>
            <person name="Ng W.-L."/>
            <person name="Kazmierczak K.M."/>
            <person name="Andrzejewski T.M."/>
            <person name="Davidsen T.M."/>
            <person name="Wayne K.J."/>
            <person name="Tettelin H."/>
            <person name="Glass J.I."/>
            <person name="Rusch D."/>
            <person name="Podicherti R."/>
            <person name="Tsui H.-C.T."/>
            <person name="Winkler M.E."/>
        </authorList>
    </citation>
    <scope>NUCLEOTIDE SEQUENCE</scope>
</reference>
<evidence type="ECO:0000313" key="6">
    <source>
        <dbReference type="EMBL" id="SVB45172.1"/>
    </source>
</evidence>
<dbReference type="InterPro" id="IPR016040">
    <property type="entry name" value="NAD(P)-bd_dom"/>
</dbReference>
<evidence type="ECO:0000256" key="3">
    <source>
        <dbReference type="ARBA" id="ARBA00011989"/>
    </source>
</evidence>